<name>A0A6G1VL39_9BACT</name>
<feature type="transmembrane region" description="Helical" evidence="1">
    <location>
        <begin position="153"/>
        <end position="171"/>
    </location>
</feature>
<feature type="transmembrane region" description="Helical" evidence="1">
    <location>
        <begin position="73"/>
        <end position="95"/>
    </location>
</feature>
<organism evidence="2 3">
    <name type="scientific">Segatella copri</name>
    <dbReference type="NCBI Taxonomy" id="165179"/>
    <lineage>
        <taxon>Bacteria</taxon>
        <taxon>Pseudomonadati</taxon>
        <taxon>Bacteroidota</taxon>
        <taxon>Bacteroidia</taxon>
        <taxon>Bacteroidales</taxon>
        <taxon>Prevotellaceae</taxon>
        <taxon>Segatella</taxon>
    </lineage>
</organism>
<comment type="caution">
    <text evidence="2">The sequence shown here is derived from an EMBL/GenBank/DDBJ whole genome shotgun (WGS) entry which is preliminary data.</text>
</comment>
<proteinExistence type="predicted"/>
<keyword evidence="1" id="KW-0472">Membrane</keyword>
<dbReference type="InterPro" id="IPR004697">
    <property type="entry name" value="AbgT"/>
</dbReference>
<evidence type="ECO:0000313" key="2">
    <source>
        <dbReference type="EMBL" id="MQP13742.1"/>
    </source>
</evidence>
<feature type="transmembrane region" description="Helical" evidence="1">
    <location>
        <begin position="41"/>
        <end position="61"/>
    </location>
</feature>
<gene>
    <name evidence="2" type="ORF">F7D25_04800</name>
</gene>
<reference evidence="2 3" key="1">
    <citation type="submission" date="2019-09" db="EMBL/GenBank/DDBJ databases">
        <title>Distinct polysaccharide growth profiles of human intestinal Prevotella copri isolates.</title>
        <authorList>
            <person name="Fehlner-Peach H."/>
            <person name="Magnabosco C."/>
            <person name="Raghavan V."/>
            <person name="Scher J.U."/>
            <person name="Tett A."/>
            <person name="Cox L.M."/>
            <person name="Gottsegen C."/>
            <person name="Watters A."/>
            <person name="Wiltshire- Gordon J.D."/>
            <person name="Segata N."/>
            <person name="Bonneau R."/>
            <person name="Littman D.R."/>
        </authorList>
    </citation>
    <scope>NUCLEOTIDE SEQUENCE [LARGE SCALE GENOMIC DNA]</scope>
    <source>
        <strain evidence="3">iAA917</strain>
    </source>
</reference>
<dbReference type="Pfam" id="PF03806">
    <property type="entry name" value="ABG_transport"/>
    <property type="match status" value="1"/>
</dbReference>
<keyword evidence="1" id="KW-0812">Transmembrane</keyword>
<protein>
    <submittedName>
        <fullName evidence="2">ABC transporter substrate-binding protein</fullName>
    </submittedName>
</protein>
<keyword evidence="1" id="KW-1133">Transmembrane helix</keyword>
<evidence type="ECO:0000256" key="1">
    <source>
        <dbReference type="SAM" id="Phobius"/>
    </source>
</evidence>
<dbReference type="GO" id="GO:1902604">
    <property type="term" value="P:p-aminobenzoyl-glutamate transmembrane transport"/>
    <property type="evidence" value="ECO:0007669"/>
    <property type="project" value="InterPro"/>
</dbReference>
<sequence length="175" mass="19659">MVLASWLITAAMPDVFPRSLLSPEGIRWFFGTFTANLQSPWLVWLLLISIAWGTLRASGLLNYDRKVYRQRNALRLVCLEFVLFIGVMLLLTLIPHAILLNVMGGYASSSFSRSILPYICLMIIVMAQSFGVVSQRLNSIEAMGEAMADGVRLSAPLFIIYILVIQLYSSVDYLF</sequence>
<dbReference type="EMBL" id="VZAH01000047">
    <property type="protein sequence ID" value="MQP13742.1"/>
    <property type="molecule type" value="Genomic_DNA"/>
</dbReference>
<feature type="transmembrane region" description="Helical" evidence="1">
    <location>
        <begin position="115"/>
        <end position="133"/>
    </location>
</feature>
<evidence type="ECO:0000313" key="3">
    <source>
        <dbReference type="Proteomes" id="UP000477980"/>
    </source>
</evidence>
<dbReference type="AlphaFoldDB" id="A0A6G1VL39"/>
<dbReference type="OrthoDB" id="1111220at2"/>
<dbReference type="GO" id="GO:0015558">
    <property type="term" value="F:secondary active p-aminobenzoyl-glutamate transmembrane transporter activity"/>
    <property type="evidence" value="ECO:0007669"/>
    <property type="project" value="InterPro"/>
</dbReference>
<dbReference type="Proteomes" id="UP000477980">
    <property type="component" value="Unassembled WGS sequence"/>
</dbReference>
<accession>A0A6G1VL39</accession>